<dbReference type="AlphaFoldDB" id="A0A150G3L4"/>
<proteinExistence type="predicted"/>
<organism evidence="1 2">
    <name type="scientific">Gonium pectorale</name>
    <name type="common">Green alga</name>
    <dbReference type="NCBI Taxonomy" id="33097"/>
    <lineage>
        <taxon>Eukaryota</taxon>
        <taxon>Viridiplantae</taxon>
        <taxon>Chlorophyta</taxon>
        <taxon>core chlorophytes</taxon>
        <taxon>Chlorophyceae</taxon>
        <taxon>CS clade</taxon>
        <taxon>Chlamydomonadales</taxon>
        <taxon>Volvocaceae</taxon>
        <taxon>Gonium</taxon>
    </lineage>
</organism>
<name>A0A150G3L4_GONPE</name>
<dbReference type="Proteomes" id="UP000075714">
    <property type="component" value="Unassembled WGS sequence"/>
</dbReference>
<sequence length="156" mass="16991">MEVHQRAEERYSKCLAELHEMQCVTDTMYVEVWSMEPRSMGGETSFSIKCTTGTSVAGTVTDSQSNAAKWSASASISAFSAEVGQETSSSREVSRGVTQTSSDEISVEMKGIDNSKPIYVYQLQTVVTFKSGATVTTRRAKYKVSQCPLTAKGLEC</sequence>
<gene>
    <name evidence="1" type="ORF">GPECTOR_67g309</name>
</gene>
<accession>A0A150G3L4</accession>
<comment type="caution">
    <text evidence="1">The sequence shown here is derived from an EMBL/GenBank/DDBJ whole genome shotgun (WGS) entry which is preliminary data.</text>
</comment>
<dbReference type="EMBL" id="LSYV01000068">
    <property type="protein sequence ID" value="KXZ44469.1"/>
    <property type="molecule type" value="Genomic_DNA"/>
</dbReference>
<keyword evidence="2" id="KW-1185">Reference proteome</keyword>
<evidence type="ECO:0000313" key="2">
    <source>
        <dbReference type="Proteomes" id="UP000075714"/>
    </source>
</evidence>
<protein>
    <submittedName>
        <fullName evidence="1">Uncharacterized protein</fullName>
    </submittedName>
</protein>
<reference evidence="2" key="1">
    <citation type="journal article" date="2016" name="Nat. Commun.">
        <title>The Gonium pectorale genome demonstrates co-option of cell cycle regulation during the evolution of multicellularity.</title>
        <authorList>
            <person name="Hanschen E.R."/>
            <person name="Marriage T.N."/>
            <person name="Ferris P.J."/>
            <person name="Hamaji T."/>
            <person name="Toyoda A."/>
            <person name="Fujiyama A."/>
            <person name="Neme R."/>
            <person name="Noguchi H."/>
            <person name="Minakuchi Y."/>
            <person name="Suzuki M."/>
            <person name="Kawai-Toyooka H."/>
            <person name="Smith D.R."/>
            <person name="Sparks H."/>
            <person name="Anderson J."/>
            <person name="Bakaric R."/>
            <person name="Luria V."/>
            <person name="Karger A."/>
            <person name="Kirschner M.W."/>
            <person name="Durand P.M."/>
            <person name="Michod R.E."/>
            <person name="Nozaki H."/>
            <person name="Olson B.J."/>
        </authorList>
    </citation>
    <scope>NUCLEOTIDE SEQUENCE [LARGE SCALE GENOMIC DNA]</scope>
    <source>
        <strain evidence="2">NIES-2863</strain>
    </source>
</reference>
<evidence type="ECO:0000313" key="1">
    <source>
        <dbReference type="EMBL" id="KXZ44469.1"/>
    </source>
</evidence>